<comment type="catalytic activity">
    <reaction evidence="1">
        <text>(4aS,6R)-4a-hydroxy-L-erythro-5,6,7,8-tetrahydrobiopterin = (6R)-L-erythro-6,7-dihydrobiopterin + H2O</text>
        <dbReference type="Rhea" id="RHEA:11920"/>
        <dbReference type="ChEBI" id="CHEBI:15377"/>
        <dbReference type="ChEBI" id="CHEBI:15642"/>
        <dbReference type="ChEBI" id="CHEBI:43120"/>
        <dbReference type="EC" id="4.2.1.96"/>
    </reaction>
</comment>
<keyword evidence="4" id="KW-0456">Lyase</keyword>
<dbReference type="InterPro" id="IPR036428">
    <property type="entry name" value="PCD_sf"/>
</dbReference>
<dbReference type="PANTHER" id="PTHR12599:SF0">
    <property type="entry name" value="PTERIN-4-ALPHA-CARBINOLAMINE DEHYDRATASE"/>
    <property type="match status" value="1"/>
</dbReference>
<dbReference type="InterPro" id="IPR001533">
    <property type="entry name" value="Pterin_deHydtase"/>
</dbReference>
<comment type="similarity">
    <text evidence="2">Belongs to the pterin-4-alpha-carbinolamine dehydratase family.</text>
</comment>
<evidence type="ECO:0000256" key="4">
    <source>
        <dbReference type="ARBA" id="ARBA00023239"/>
    </source>
</evidence>
<dbReference type="Pfam" id="PF01329">
    <property type="entry name" value="Pterin_4a"/>
    <property type="match status" value="1"/>
</dbReference>
<protein>
    <recommendedName>
        <fullName evidence="3">4a-hydroxytetrahydrobiopterin dehydratase</fullName>
        <ecNumber evidence="3">4.2.1.96</ecNumber>
    </recommendedName>
    <alternativeName>
        <fullName evidence="5">4-alpha-hydroxy-tetrahydropterin dehydratase</fullName>
    </alternativeName>
</protein>
<proteinExistence type="inferred from homology"/>
<dbReference type="EMBL" id="LT635766">
    <property type="protein sequence ID" value="SGZ53177.1"/>
    <property type="molecule type" value="Genomic_DNA"/>
</dbReference>
<dbReference type="EC" id="4.2.1.96" evidence="3"/>
<evidence type="ECO:0000256" key="5">
    <source>
        <dbReference type="ARBA" id="ARBA00030497"/>
    </source>
</evidence>
<dbReference type="GO" id="GO:0006729">
    <property type="term" value="P:tetrahydrobiopterin biosynthetic process"/>
    <property type="evidence" value="ECO:0007669"/>
    <property type="project" value="InterPro"/>
</dbReference>
<evidence type="ECO:0000313" key="7">
    <source>
        <dbReference type="Proteomes" id="UP000182259"/>
    </source>
</evidence>
<evidence type="ECO:0000256" key="2">
    <source>
        <dbReference type="ARBA" id="ARBA00006472"/>
    </source>
</evidence>
<reference evidence="6 7" key="1">
    <citation type="submission" date="2016-10" db="EMBL/GenBank/DDBJ databases">
        <authorList>
            <person name="de Groot N.N."/>
        </authorList>
    </citation>
    <scope>NUCLEOTIDE SEQUENCE [LARGE SCALE GENOMIC DNA]</scope>
    <source>
        <strain evidence="6 7">PYCC 4715</strain>
    </source>
</reference>
<dbReference type="SUPFAM" id="SSF55248">
    <property type="entry name" value="PCD-like"/>
    <property type="match status" value="1"/>
</dbReference>
<evidence type="ECO:0000313" key="6">
    <source>
        <dbReference type="EMBL" id="SGZ53177.1"/>
    </source>
</evidence>
<dbReference type="PANTHER" id="PTHR12599">
    <property type="entry name" value="PTERIN-4-ALPHA-CARBINOLAMINE DEHYDRATASE"/>
    <property type="match status" value="1"/>
</dbReference>
<evidence type="ECO:0000256" key="3">
    <source>
        <dbReference type="ARBA" id="ARBA00013252"/>
    </source>
</evidence>
<dbReference type="Gene3D" id="3.30.1360.20">
    <property type="entry name" value="Transcriptional coactivator/pterin dehydratase"/>
    <property type="match status" value="1"/>
</dbReference>
<sequence>MRQSLIRATKATKLPLASIQKELDLINQNLPKPRWVVRSHESDQGSGTEIEGNYTLKTFAKTWEFLNTAAMHAQKARHHPTITTTYNRITFTITTHDVGNQITNKDIRLAQAIESSYSTNFADIGRVAQVKRPESSLKEASKIINDLTKK</sequence>
<dbReference type="Proteomes" id="UP000182259">
    <property type="component" value="Chromosome III"/>
</dbReference>
<gene>
    <name evidence="6" type="ORF">SAMEA4029009_CIC11G00000005452</name>
</gene>
<dbReference type="AlphaFoldDB" id="A0A1L0BP81"/>
<name>A0A1L0BP81_9ASCO</name>
<accession>A0A1L0BP81</accession>
<evidence type="ECO:0000256" key="1">
    <source>
        <dbReference type="ARBA" id="ARBA00001554"/>
    </source>
</evidence>
<dbReference type="CDD" id="cd00488">
    <property type="entry name" value="PCD_DCoH"/>
    <property type="match status" value="1"/>
</dbReference>
<organism evidence="6 7">
    <name type="scientific">Sungouiella intermedia</name>
    <dbReference type="NCBI Taxonomy" id="45354"/>
    <lineage>
        <taxon>Eukaryota</taxon>
        <taxon>Fungi</taxon>
        <taxon>Dikarya</taxon>
        <taxon>Ascomycota</taxon>
        <taxon>Saccharomycotina</taxon>
        <taxon>Pichiomycetes</taxon>
        <taxon>Metschnikowiaceae</taxon>
        <taxon>Sungouiella</taxon>
    </lineage>
</organism>
<dbReference type="GO" id="GO:0008124">
    <property type="term" value="F:4-alpha-hydroxytetrahydrobiopterin dehydratase activity"/>
    <property type="evidence" value="ECO:0007669"/>
    <property type="project" value="UniProtKB-EC"/>
</dbReference>